<dbReference type="PANTHER" id="PTHR45138:SF9">
    <property type="entry name" value="DIGUANYLATE CYCLASE DGCM-RELATED"/>
    <property type="match status" value="1"/>
</dbReference>
<feature type="transmembrane region" description="Helical" evidence="1">
    <location>
        <begin position="137"/>
        <end position="164"/>
    </location>
</feature>
<dbReference type="InterPro" id="IPR031621">
    <property type="entry name" value="HisKA_7TM"/>
</dbReference>
<feature type="transmembrane region" description="Helical" evidence="1">
    <location>
        <begin position="202"/>
        <end position="219"/>
    </location>
</feature>
<feature type="transmembrane region" description="Helical" evidence="1">
    <location>
        <begin position="6"/>
        <end position="25"/>
    </location>
</feature>
<dbReference type="InterPro" id="IPR000160">
    <property type="entry name" value="GGDEF_dom"/>
</dbReference>
<dbReference type="GO" id="GO:0052621">
    <property type="term" value="F:diguanylate cyclase activity"/>
    <property type="evidence" value="ECO:0007669"/>
    <property type="project" value="TreeGrafter"/>
</dbReference>
<dbReference type="EMBL" id="VSSQ01001254">
    <property type="protein sequence ID" value="MPM06698.1"/>
    <property type="molecule type" value="Genomic_DNA"/>
</dbReference>
<dbReference type="Pfam" id="PF00990">
    <property type="entry name" value="GGDEF"/>
    <property type="match status" value="1"/>
</dbReference>
<dbReference type="InterPro" id="IPR029787">
    <property type="entry name" value="Nucleotide_cyclase"/>
</dbReference>
<dbReference type="Gene3D" id="3.30.70.270">
    <property type="match status" value="1"/>
</dbReference>
<dbReference type="GO" id="GO:1902201">
    <property type="term" value="P:negative regulation of bacterial-type flagellum-dependent cell motility"/>
    <property type="evidence" value="ECO:0007669"/>
    <property type="project" value="TreeGrafter"/>
</dbReference>
<dbReference type="PROSITE" id="PS50887">
    <property type="entry name" value="GGDEF"/>
    <property type="match status" value="1"/>
</dbReference>
<gene>
    <name evidence="3" type="ORF">SDC9_53001</name>
</gene>
<comment type="caution">
    <text evidence="3">The sequence shown here is derived from an EMBL/GenBank/DDBJ whole genome shotgun (WGS) entry which is preliminary data.</text>
</comment>
<evidence type="ECO:0000313" key="3">
    <source>
        <dbReference type="EMBL" id="MPM06698.1"/>
    </source>
</evidence>
<dbReference type="SUPFAM" id="SSF55073">
    <property type="entry name" value="Nucleotide cyclase"/>
    <property type="match status" value="1"/>
</dbReference>
<accession>A0A644WTB8</accession>
<keyword evidence="1" id="KW-1133">Transmembrane helix</keyword>
<dbReference type="InterPro" id="IPR050469">
    <property type="entry name" value="Diguanylate_Cyclase"/>
</dbReference>
<dbReference type="SUPFAM" id="SSF55785">
    <property type="entry name" value="PYP-like sensor domain (PAS domain)"/>
    <property type="match status" value="1"/>
</dbReference>
<dbReference type="CDD" id="cd01949">
    <property type="entry name" value="GGDEF"/>
    <property type="match status" value="1"/>
</dbReference>
<dbReference type="InterPro" id="IPR043128">
    <property type="entry name" value="Rev_trsase/Diguanyl_cyclase"/>
</dbReference>
<feature type="transmembrane region" description="Helical" evidence="1">
    <location>
        <begin position="37"/>
        <end position="58"/>
    </location>
</feature>
<sequence>MDNVDVVYILLVLSTLVVLYFFMMVANRKHKKQIHCAVLWVTGSILLWNFAVLSYMTFTNVPWILAICERLYFLGTILVSVSILFMGMIFAKTKIKFGWKHALLLVVPAISIFVLLTNGSHHLFYSVFSLIPSQQHYGVYFAIHTAYSYLCIAGGIFYLVGFSIKNYGVFSKQSSMLYIGILIALIADTFSTFKIFDWSTAIENIIFAVTISIFIVATFKFDFLNVVPVALQTVVDMISDSYAVINEDMEVIDYNRAFAAKFTGVRRKADIFDIINQNYSDFDAKRFGDYLEQAVSKQQKVSFEISRDANGGIVYYQTEITPICMSGAPIGTILLKRDITEQKNNLEAVLQLNKKLQSLATRDWLTQSYNRYFFDERLQQEIDLVGRLQAYGSEPGKNAGNFGLIMFDIDYFKIYNDLNGHLAGDELLQTIVAIIDEVLFPTDVLCRYGGEEFAVICCQTSSAGIKVAAEKIRKTVENYEFMYQGRQPGGNLTVSVGAAYCSTPNIKREDLIKAADNNLYLAKSAGRNRVVY</sequence>
<organism evidence="3">
    <name type="scientific">bioreactor metagenome</name>
    <dbReference type="NCBI Taxonomy" id="1076179"/>
    <lineage>
        <taxon>unclassified sequences</taxon>
        <taxon>metagenomes</taxon>
        <taxon>ecological metagenomes</taxon>
    </lineage>
</organism>
<feature type="transmembrane region" description="Helical" evidence="1">
    <location>
        <begin position="70"/>
        <end position="91"/>
    </location>
</feature>
<evidence type="ECO:0000259" key="2">
    <source>
        <dbReference type="PROSITE" id="PS50887"/>
    </source>
</evidence>
<dbReference type="InterPro" id="IPR035965">
    <property type="entry name" value="PAS-like_dom_sf"/>
</dbReference>
<feature type="domain" description="GGDEF" evidence="2">
    <location>
        <begin position="400"/>
        <end position="532"/>
    </location>
</feature>
<feature type="transmembrane region" description="Helical" evidence="1">
    <location>
        <begin position="176"/>
        <end position="196"/>
    </location>
</feature>
<dbReference type="PANTHER" id="PTHR45138">
    <property type="entry name" value="REGULATORY COMPONENTS OF SENSORY TRANSDUCTION SYSTEM"/>
    <property type="match status" value="1"/>
</dbReference>
<evidence type="ECO:0000256" key="1">
    <source>
        <dbReference type="SAM" id="Phobius"/>
    </source>
</evidence>
<keyword evidence="1" id="KW-0812">Transmembrane</keyword>
<dbReference type="GO" id="GO:0043709">
    <property type="term" value="P:cell adhesion involved in single-species biofilm formation"/>
    <property type="evidence" value="ECO:0007669"/>
    <property type="project" value="TreeGrafter"/>
</dbReference>
<keyword evidence="1" id="KW-0472">Membrane</keyword>
<dbReference type="Pfam" id="PF08448">
    <property type="entry name" value="PAS_4"/>
    <property type="match status" value="1"/>
</dbReference>
<name>A0A644WTB8_9ZZZZ</name>
<dbReference type="SMART" id="SM00267">
    <property type="entry name" value="GGDEF"/>
    <property type="match status" value="1"/>
</dbReference>
<dbReference type="InterPro" id="IPR013656">
    <property type="entry name" value="PAS_4"/>
</dbReference>
<dbReference type="FunFam" id="3.30.70.270:FF:000001">
    <property type="entry name" value="Diguanylate cyclase domain protein"/>
    <property type="match status" value="1"/>
</dbReference>
<protein>
    <recommendedName>
        <fullName evidence="2">GGDEF domain-containing protein</fullName>
    </recommendedName>
</protein>
<dbReference type="Gene3D" id="3.30.450.20">
    <property type="entry name" value="PAS domain"/>
    <property type="match status" value="1"/>
</dbReference>
<proteinExistence type="predicted"/>
<dbReference type="NCBIfam" id="TIGR00254">
    <property type="entry name" value="GGDEF"/>
    <property type="match status" value="1"/>
</dbReference>
<feature type="transmembrane region" description="Helical" evidence="1">
    <location>
        <begin position="103"/>
        <end position="125"/>
    </location>
</feature>
<dbReference type="Pfam" id="PF16927">
    <property type="entry name" value="HisKA_7TM"/>
    <property type="match status" value="1"/>
</dbReference>
<reference evidence="3" key="1">
    <citation type="submission" date="2019-08" db="EMBL/GenBank/DDBJ databases">
        <authorList>
            <person name="Kucharzyk K."/>
            <person name="Murdoch R.W."/>
            <person name="Higgins S."/>
            <person name="Loffler F."/>
        </authorList>
    </citation>
    <scope>NUCLEOTIDE SEQUENCE</scope>
</reference>
<dbReference type="GO" id="GO:0005886">
    <property type="term" value="C:plasma membrane"/>
    <property type="evidence" value="ECO:0007669"/>
    <property type="project" value="TreeGrafter"/>
</dbReference>
<dbReference type="AlphaFoldDB" id="A0A644WTB8"/>